<accession>A0A1X1X185</accession>
<proteinExistence type="predicted"/>
<organism evidence="1 2">
    <name type="scientific">Mycobacterium gordonae</name>
    <dbReference type="NCBI Taxonomy" id="1778"/>
    <lineage>
        <taxon>Bacteria</taxon>
        <taxon>Bacillati</taxon>
        <taxon>Actinomycetota</taxon>
        <taxon>Actinomycetes</taxon>
        <taxon>Mycobacteriales</taxon>
        <taxon>Mycobacteriaceae</taxon>
        <taxon>Mycobacterium</taxon>
    </lineage>
</organism>
<reference evidence="1 2" key="1">
    <citation type="submission" date="2016-01" db="EMBL/GenBank/DDBJ databases">
        <title>The new phylogeny of the genus Mycobacterium.</title>
        <authorList>
            <person name="Tarcisio F."/>
            <person name="Conor M."/>
            <person name="Antonella G."/>
            <person name="Elisabetta G."/>
            <person name="Giulia F.S."/>
            <person name="Sara T."/>
            <person name="Anna F."/>
            <person name="Clotilde B."/>
            <person name="Roberto B."/>
            <person name="Veronica D.S."/>
            <person name="Fabio R."/>
            <person name="Monica P."/>
            <person name="Olivier J."/>
            <person name="Enrico T."/>
            <person name="Nicola S."/>
        </authorList>
    </citation>
    <scope>NUCLEOTIDE SEQUENCE [LARGE SCALE GENOMIC DNA]</scope>
    <source>
        <strain evidence="1 2">DSM 44160</strain>
    </source>
</reference>
<sequence>MATPDDLHESLTHLEYEIAMMVATPRMRFRHPITPRFNKARPPGYYWNNDQAVAYLAAMESALTHARLLDDFFKCTARPRSGNKARDRYAFEYCVQSGWPGFEMLTSEEHDRIDKQLSHFTTRRAPRHGHALQNYAKQAIKALTLLTHHADTQWQPALQEIHAKAKAEQKRANDPWTTQ</sequence>
<dbReference type="RefSeq" id="WP_069435239.1">
    <property type="nucleotide sequence ID" value="NZ_JACKSU010000076.1"/>
</dbReference>
<protein>
    <submittedName>
        <fullName evidence="1">Uncharacterized protein</fullName>
    </submittedName>
</protein>
<dbReference type="AlphaFoldDB" id="A0A1X1X185"/>
<name>A0A1X1X185_MYCGO</name>
<keyword evidence="2" id="KW-1185">Reference proteome</keyword>
<dbReference type="EMBL" id="LQOY01000048">
    <property type="protein sequence ID" value="ORV92636.1"/>
    <property type="molecule type" value="Genomic_DNA"/>
</dbReference>
<evidence type="ECO:0000313" key="2">
    <source>
        <dbReference type="Proteomes" id="UP000193928"/>
    </source>
</evidence>
<comment type="caution">
    <text evidence="1">The sequence shown here is derived from an EMBL/GenBank/DDBJ whole genome shotgun (WGS) entry which is preliminary data.</text>
</comment>
<dbReference type="Proteomes" id="UP000193928">
    <property type="component" value="Unassembled WGS sequence"/>
</dbReference>
<evidence type="ECO:0000313" key="1">
    <source>
        <dbReference type="EMBL" id="ORV92636.1"/>
    </source>
</evidence>
<gene>
    <name evidence="1" type="ORF">AWC08_19225</name>
</gene>